<dbReference type="UniPathway" id="UPA00079">
    <property type="reaction ID" value="UER00169"/>
</dbReference>
<comment type="pathway">
    <text evidence="6">Cofactor biosynthesis; ubiquinone biosynthesis.</text>
</comment>
<comment type="function">
    <text evidence="6">Methyltransferase required for the conversion of demethylmenaquinol (DMKH2) to menaquinol (MKH2) and the conversion of 2-polyprenyl-6-methoxy-1,4-benzoquinol (DDMQH2) to 2-polyprenyl-3-methyl-6-methoxy-1,4-benzoquinol (DMQH2).</text>
</comment>
<reference evidence="7 8" key="1">
    <citation type="submission" date="2020-02" db="EMBL/GenBank/DDBJ databases">
        <authorList>
            <person name="Zhang X.-Y."/>
        </authorList>
    </citation>
    <scope>NUCLEOTIDE SEQUENCE [LARGE SCALE GENOMIC DNA]</scope>
    <source>
        <strain evidence="7 8">C33</strain>
    </source>
</reference>
<evidence type="ECO:0000256" key="6">
    <source>
        <dbReference type="HAMAP-Rule" id="MF_01813"/>
    </source>
</evidence>
<dbReference type="AlphaFoldDB" id="A0A845V9U3"/>
<evidence type="ECO:0000256" key="1">
    <source>
        <dbReference type="ARBA" id="ARBA00022428"/>
    </source>
</evidence>
<dbReference type="SUPFAM" id="SSF53335">
    <property type="entry name" value="S-adenosyl-L-methionine-dependent methyltransferases"/>
    <property type="match status" value="1"/>
</dbReference>
<feature type="binding site" evidence="6">
    <location>
        <position position="85"/>
    </location>
    <ligand>
        <name>S-adenosyl-L-methionine</name>
        <dbReference type="ChEBI" id="CHEBI:59789"/>
    </ligand>
</feature>
<proteinExistence type="inferred from homology"/>
<dbReference type="GO" id="GO:0032259">
    <property type="term" value="P:methylation"/>
    <property type="evidence" value="ECO:0007669"/>
    <property type="project" value="UniProtKB-KW"/>
</dbReference>
<dbReference type="PROSITE" id="PS51608">
    <property type="entry name" value="SAM_MT_UBIE"/>
    <property type="match status" value="1"/>
</dbReference>
<dbReference type="UniPathway" id="UPA00232"/>
<dbReference type="GO" id="GO:0009060">
    <property type="term" value="P:aerobic respiration"/>
    <property type="evidence" value="ECO:0007669"/>
    <property type="project" value="UniProtKB-UniRule"/>
</dbReference>
<evidence type="ECO:0000313" key="8">
    <source>
        <dbReference type="Proteomes" id="UP000484885"/>
    </source>
</evidence>
<feature type="binding site" evidence="6">
    <location>
        <begin position="113"/>
        <end position="114"/>
    </location>
    <ligand>
        <name>S-adenosyl-L-methionine</name>
        <dbReference type="ChEBI" id="CHEBI:59789"/>
    </ligand>
</feature>
<dbReference type="Gene3D" id="3.40.50.150">
    <property type="entry name" value="Vaccinia Virus protein VP39"/>
    <property type="match status" value="1"/>
</dbReference>
<keyword evidence="5 6" id="KW-0949">S-adenosyl-L-methionine</keyword>
<name>A0A845V9U3_9GAMM</name>
<dbReference type="PROSITE" id="PS01184">
    <property type="entry name" value="UBIE_2"/>
    <property type="match status" value="1"/>
</dbReference>
<dbReference type="CDD" id="cd02440">
    <property type="entry name" value="AdoMet_MTases"/>
    <property type="match status" value="1"/>
</dbReference>
<dbReference type="Proteomes" id="UP000484885">
    <property type="component" value="Unassembled WGS sequence"/>
</dbReference>
<dbReference type="GO" id="GO:0043770">
    <property type="term" value="F:demethylmenaquinone methyltransferase activity"/>
    <property type="evidence" value="ECO:0007669"/>
    <property type="project" value="UniProtKB-UniRule"/>
</dbReference>
<protein>
    <recommendedName>
        <fullName evidence="6">Ubiquinone/menaquinone biosynthesis C-methyltransferase UbiE</fullName>
        <ecNumber evidence="6">2.1.1.163</ecNumber>
        <ecNumber evidence="6">2.1.1.201</ecNumber>
    </recommendedName>
    <alternativeName>
        <fullName evidence="6">2-methoxy-6-polyprenyl-1,4-benzoquinol methylase</fullName>
    </alternativeName>
    <alternativeName>
        <fullName evidence="6">Demethylmenaquinone methyltransferase</fullName>
    </alternativeName>
</protein>
<dbReference type="EC" id="2.1.1.163" evidence="6"/>
<keyword evidence="1 6" id="KW-0474">Menaquinone biosynthesis</keyword>
<comment type="catalytic activity">
    <reaction evidence="6">
        <text>a 2-methoxy-6-(all-trans-polyprenyl)benzene-1,4-diol + S-adenosyl-L-methionine = a 5-methoxy-2-methyl-3-(all-trans-polyprenyl)benzene-1,4-diol + S-adenosyl-L-homocysteine + H(+)</text>
        <dbReference type="Rhea" id="RHEA:28286"/>
        <dbReference type="Rhea" id="RHEA-COMP:10858"/>
        <dbReference type="Rhea" id="RHEA-COMP:10859"/>
        <dbReference type="ChEBI" id="CHEBI:15378"/>
        <dbReference type="ChEBI" id="CHEBI:57856"/>
        <dbReference type="ChEBI" id="CHEBI:59789"/>
        <dbReference type="ChEBI" id="CHEBI:84166"/>
        <dbReference type="ChEBI" id="CHEBI:84167"/>
        <dbReference type="EC" id="2.1.1.201"/>
    </reaction>
</comment>
<feature type="binding site" evidence="6">
    <location>
        <position position="67"/>
    </location>
    <ligand>
        <name>S-adenosyl-L-methionine</name>
        <dbReference type="ChEBI" id="CHEBI:59789"/>
    </ligand>
</feature>
<dbReference type="InterPro" id="IPR029063">
    <property type="entry name" value="SAM-dependent_MTases_sf"/>
</dbReference>
<dbReference type="Pfam" id="PF01209">
    <property type="entry name" value="Ubie_methyltran"/>
    <property type="match status" value="1"/>
</dbReference>
<comment type="pathway">
    <text evidence="6">Quinol/quinone metabolism; menaquinone biosynthesis; menaquinol from 1,4-dihydroxy-2-naphthoate: step 2/2.</text>
</comment>
<evidence type="ECO:0000256" key="2">
    <source>
        <dbReference type="ARBA" id="ARBA00022603"/>
    </source>
</evidence>
<evidence type="ECO:0000256" key="5">
    <source>
        <dbReference type="ARBA" id="ARBA00022691"/>
    </source>
</evidence>
<accession>A0A845V9U3</accession>
<dbReference type="PROSITE" id="PS01183">
    <property type="entry name" value="UBIE_1"/>
    <property type="match status" value="1"/>
</dbReference>
<dbReference type="PANTHER" id="PTHR43591">
    <property type="entry name" value="METHYLTRANSFERASE"/>
    <property type="match status" value="1"/>
</dbReference>
<dbReference type="HAMAP" id="MF_01813">
    <property type="entry name" value="MenG_UbiE_methyltr"/>
    <property type="match status" value="1"/>
</dbReference>
<dbReference type="InterPro" id="IPR023576">
    <property type="entry name" value="UbiE/COQ5_MeTrFase_CS"/>
</dbReference>
<sequence>MTDFGYKEVDADEKTRLVGRVFDSVARRYDVMNDLMSLGVHRVWKRRFVAGCRLREGERLLDLAGGTGDIARLAAGRGARVSVGDINRAMLSVGRERMDAEGKVDGLDWLQVNAERLPFADASFDHVTITFGLRNVTFRDRALAEMHRVLRPGGRVHIMEFSKVGLPVLGKVYDAWSFQVLPRIGAAIAGDKESYQYLAESIRRFPDQETLAGMLESAGFEEVRWDNLSGGICAIHRGVKV</sequence>
<dbReference type="EC" id="2.1.1.201" evidence="6"/>
<comment type="caution">
    <text evidence="6">Lacks conserved residue(s) required for the propagation of feature annotation.</text>
</comment>
<comment type="similarity">
    <text evidence="6">Belongs to the class I-like SAM-binding methyltransferase superfamily. MenG/UbiE family.</text>
</comment>
<dbReference type="EMBL" id="JAAGSC010000043">
    <property type="protein sequence ID" value="NDY96685.1"/>
    <property type="molecule type" value="Genomic_DNA"/>
</dbReference>
<comment type="catalytic activity">
    <reaction evidence="6">
        <text>a 2-demethylmenaquinol + S-adenosyl-L-methionine = a menaquinol + S-adenosyl-L-homocysteine + H(+)</text>
        <dbReference type="Rhea" id="RHEA:42640"/>
        <dbReference type="Rhea" id="RHEA-COMP:9539"/>
        <dbReference type="Rhea" id="RHEA-COMP:9563"/>
        <dbReference type="ChEBI" id="CHEBI:15378"/>
        <dbReference type="ChEBI" id="CHEBI:18151"/>
        <dbReference type="ChEBI" id="CHEBI:55437"/>
        <dbReference type="ChEBI" id="CHEBI:57856"/>
        <dbReference type="ChEBI" id="CHEBI:59789"/>
        <dbReference type="EC" id="2.1.1.163"/>
    </reaction>
</comment>
<keyword evidence="2 6" id="KW-0489">Methyltransferase</keyword>
<dbReference type="NCBIfam" id="NF001244">
    <property type="entry name" value="PRK00216.1-5"/>
    <property type="match status" value="1"/>
</dbReference>
<evidence type="ECO:0000256" key="4">
    <source>
        <dbReference type="ARBA" id="ARBA00022688"/>
    </source>
</evidence>
<comment type="caution">
    <text evidence="7">The sequence shown here is derived from an EMBL/GenBank/DDBJ whole genome shotgun (WGS) entry which is preliminary data.</text>
</comment>
<evidence type="ECO:0000313" key="7">
    <source>
        <dbReference type="EMBL" id="NDY96685.1"/>
    </source>
</evidence>
<dbReference type="NCBIfam" id="TIGR01934">
    <property type="entry name" value="MenG_MenH_UbiE"/>
    <property type="match status" value="1"/>
</dbReference>
<dbReference type="GO" id="GO:0009234">
    <property type="term" value="P:menaquinone biosynthetic process"/>
    <property type="evidence" value="ECO:0007669"/>
    <property type="project" value="UniProtKB-UniRule"/>
</dbReference>
<dbReference type="RefSeq" id="WP_164212065.1">
    <property type="nucleotide sequence ID" value="NZ_JAAGSC010000043.1"/>
</dbReference>
<evidence type="ECO:0000256" key="3">
    <source>
        <dbReference type="ARBA" id="ARBA00022679"/>
    </source>
</evidence>
<keyword evidence="8" id="KW-1185">Reference proteome</keyword>
<gene>
    <name evidence="6 7" type="primary">ubiE</name>
    <name evidence="7" type="ORF">G3I74_13195</name>
</gene>
<keyword evidence="4 6" id="KW-0831">Ubiquinone biosynthesis</keyword>
<dbReference type="GO" id="GO:0008425">
    <property type="term" value="F:2-methoxy-6-polyprenyl-1,4-benzoquinol methyltransferase activity"/>
    <property type="evidence" value="ECO:0007669"/>
    <property type="project" value="UniProtKB-UniRule"/>
</dbReference>
<organism evidence="7 8">
    <name type="scientific">Wenzhouxiangella limi</name>
    <dbReference type="NCBI Taxonomy" id="2707351"/>
    <lineage>
        <taxon>Bacteria</taxon>
        <taxon>Pseudomonadati</taxon>
        <taxon>Pseudomonadota</taxon>
        <taxon>Gammaproteobacteria</taxon>
        <taxon>Chromatiales</taxon>
        <taxon>Wenzhouxiangellaceae</taxon>
        <taxon>Wenzhouxiangella</taxon>
    </lineage>
</organism>
<dbReference type="PANTHER" id="PTHR43591:SF24">
    <property type="entry name" value="2-METHOXY-6-POLYPRENYL-1,4-BENZOQUINOL METHYLASE, MITOCHONDRIAL"/>
    <property type="match status" value="1"/>
</dbReference>
<dbReference type="InterPro" id="IPR004033">
    <property type="entry name" value="UbiE/COQ5_MeTrFase"/>
</dbReference>
<keyword evidence="3 6" id="KW-0808">Transferase</keyword>